<feature type="domain" description="F-box protein At3g26010-like beta-propeller" evidence="2">
    <location>
        <begin position="110"/>
        <end position="333"/>
    </location>
</feature>
<dbReference type="InterPro" id="IPR017451">
    <property type="entry name" value="F-box-assoc_interact_dom"/>
</dbReference>
<evidence type="ECO:0000313" key="3">
    <source>
        <dbReference type="EMBL" id="KAJ9692823.1"/>
    </source>
</evidence>
<feature type="domain" description="F-box" evidence="1">
    <location>
        <begin position="21"/>
        <end position="56"/>
    </location>
</feature>
<evidence type="ECO:0008006" key="5">
    <source>
        <dbReference type="Google" id="ProtNLM"/>
    </source>
</evidence>
<dbReference type="EMBL" id="JARBHA010000009">
    <property type="protein sequence ID" value="KAJ9692823.1"/>
    <property type="molecule type" value="Genomic_DNA"/>
</dbReference>
<accession>A0AA38ZPC8</accession>
<dbReference type="InterPro" id="IPR036047">
    <property type="entry name" value="F-box-like_dom_sf"/>
</dbReference>
<evidence type="ECO:0000259" key="1">
    <source>
        <dbReference type="Pfam" id="PF00646"/>
    </source>
</evidence>
<gene>
    <name evidence="3" type="ORF">PVL29_011759</name>
</gene>
<dbReference type="SUPFAM" id="SSF81383">
    <property type="entry name" value="F-box domain"/>
    <property type="match status" value="1"/>
</dbReference>
<dbReference type="InterPro" id="IPR001810">
    <property type="entry name" value="F-box_dom"/>
</dbReference>
<dbReference type="InterPro" id="IPR056592">
    <property type="entry name" value="Beta-prop_At3g26010-like"/>
</dbReference>
<protein>
    <recommendedName>
        <fullName evidence="5">F-box domain-containing protein</fullName>
    </recommendedName>
</protein>
<keyword evidence="4" id="KW-1185">Reference proteome</keyword>
<organism evidence="3 4">
    <name type="scientific">Vitis rotundifolia</name>
    <name type="common">Muscadine grape</name>
    <dbReference type="NCBI Taxonomy" id="103349"/>
    <lineage>
        <taxon>Eukaryota</taxon>
        <taxon>Viridiplantae</taxon>
        <taxon>Streptophyta</taxon>
        <taxon>Embryophyta</taxon>
        <taxon>Tracheophyta</taxon>
        <taxon>Spermatophyta</taxon>
        <taxon>Magnoliopsida</taxon>
        <taxon>eudicotyledons</taxon>
        <taxon>Gunneridae</taxon>
        <taxon>Pentapetalae</taxon>
        <taxon>rosids</taxon>
        <taxon>Vitales</taxon>
        <taxon>Vitaceae</taxon>
        <taxon>Viteae</taxon>
        <taxon>Vitis</taxon>
    </lineage>
</organism>
<proteinExistence type="predicted"/>
<dbReference type="InterPro" id="IPR055290">
    <property type="entry name" value="At3g26010-like"/>
</dbReference>
<name>A0AA38ZPC8_VITRO</name>
<reference evidence="3 4" key="1">
    <citation type="journal article" date="2023" name="BMC Biotechnol.">
        <title>Vitis rotundifolia cv Carlos genome sequencing.</title>
        <authorList>
            <person name="Huff M."/>
            <person name="Hulse-Kemp A."/>
            <person name="Scheffler B."/>
            <person name="Youngblood R."/>
            <person name="Simpson S."/>
            <person name="Babiker E."/>
            <person name="Staton M."/>
        </authorList>
    </citation>
    <scope>NUCLEOTIDE SEQUENCE [LARGE SCALE GENOMIC DNA]</scope>
    <source>
        <tissue evidence="3">Leaf</tissue>
    </source>
</reference>
<evidence type="ECO:0000259" key="2">
    <source>
        <dbReference type="Pfam" id="PF24750"/>
    </source>
</evidence>
<dbReference type="Proteomes" id="UP001168098">
    <property type="component" value="Unassembled WGS sequence"/>
</dbReference>
<dbReference type="NCBIfam" id="TIGR01640">
    <property type="entry name" value="F_box_assoc_1"/>
    <property type="match status" value="1"/>
</dbReference>
<dbReference type="Pfam" id="PF24750">
    <property type="entry name" value="b-prop_At3g26010-like"/>
    <property type="match status" value="1"/>
</dbReference>
<dbReference type="AlphaFoldDB" id="A0AA38ZPC8"/>
<dbReference type="PANTHER" id="PTHR35546:SF115">
    <property type="entry name" value="F-BOX DOMAIN-CONTAINING PROTEIN"/>
    <property type="match status" value="1"/>
</dbReference>
<comment type="caution">
    <text evidence="3">The sequence shown here is derived from an EMBL/GenBank/DDBJ whole genome shotgun (WGS) entry which is preliminary data.</text>
</comment>
<evidence type="ECO:0000313" key="4">
    <source>
        <dbReference type="Proteomes" id="UP001168098"/>
    </source>
</evidence>
<dbReference type="Pfam" id="PF00646">
    <property type="entry name" value="F-box"/>
    <property type="match status" value="1"/>
</dbReference>
<sequence>MRTLEESSSQESSAHIVASNDDLLSELLLRLPIKSLLKFKSVSKHWLSLITDPHFSRRKNLKPNPVSALFLHRPSPVTNPLFGFVPLDPLQTSAPFTSLTFVDHPRGIEILQSCNGLLCCSSVDYNDSERKYYIYNPTTKQFTTLPPLCGRSVWRVLGVNLAFDPSKSHTYKVVCVQRCKSSYDHCQIQIYSSETGPWRVSGVPFTAPISVDFPSGVYWNGAIHWISPREASLYFDLNEELVREMPMPPVPDDSNERGIRYFGESCGHLHLVEIYESSTTQFNVYEMERDHSGWFVKFRVDLNGVALAFPGIIEGFHEEYDYYMYSFSVLCVVRREKEEDSFLALHIPGKVIGYNFSSKSYQTCDTDCPLAFGWSYAFQYIESLSLV</sequence>
<dbReference type="PANTHER" id="PTHR35546">
    <property type="entry name" value="F-BOX PROTEIN INTERACTION DOMAIN PROTEIN-RELATED"/>
    <property type="match status" value="1"/>
</dbReference>